<dbReference type="InterPro" id="IPR036388">
    <property type="entry name" value="WH-like_DNA-bd_sf"/>
</dbReference>
<keyword evidence="4" id="KW-0804">Transcription</keyword>
<dbReference type="PRINTS" id="PR00034">
    <property type="entry name" value="HTHCRP"/>
</dbReference>
<dbReference type="SMART" id="SM00419">
    <property type="entry name" value="HTH_CRP"/>
    <property type="match status" value="1"/>
</dbReference>
<dbReference type="Pfam" id="PF00027">
    <property type="entry name" value="cNMP_binding"/>
    <property type="match status" value="1"/>
</dbReference>
<dbReference type="PROSITE" id="PS51063">
    <property type="entry name" value="HTH_CRP_2"/>
    <property type="match status" value="1"/>
</dbReference>
<dbReference type="InterPro" id="IPR014710">
    <property type="entry name" value="RmlC-like_jellyroll"/>
</dbReference>
<keyword evidence="8" id="KW-1185">Reference proteome</keyword>
<dbReference type="STRING" id="89784.SAMN04489725_102216"/>
<evidence type="ECO:0000256" key="4">
    <source>
        <dbReference type="ARBA" id="ARBA00023163"/>
    </source>
</evidence>
<dbReference type="Pfam" id="PF13545">
    <property type="entry name" value="HTH_Crp_2"/>
    <property type="match status" value="1"/>
</dbReference>
<dbReference type="GO" id="GO:0005829">
    <property type="term" value="C:cytosol"/>
    <property type="evidence" value="ECO:0007669"/>
    <property type="project" value="TreeGrafter"/>
</dbReference>
<dbReference type="AlphaFoldDB" id="A0A1H2RAH3"/>
<dbReference type="EMBL" id="FNOJ01000002">
    <property type="protein sequence ID" value="SDW15854.1"/>
    <property type="molecule type" value="Genomic_DNA"/>
</dbReference>
<dbReference type="InterPro" id="IPR000595">
    <property type="entry name" value="cNMP-bd_dom"/>
</dbReference>
<dbReference type="GO" id="GO:0003700">
    <property type="term" value="F:DNA-binding transcription factor activity"/>
    <property type="evidence" value="ECO:0007669"/>
    <property type="project" value="TreeGrafter"/>
</dbReference>
<evidence type="ECO:0000256" key="2">
    <source>
        <dbReference type="ARBA" id="ARBA00023125"/>
    </source>
</evidence>
<dbReference type="InterPro" id="IPR012318">
    <property type="entry name" value="HTH_CRP"/>
</dbReference>
<evidence type="ECO:0000313" key="8">
    <source>
        <dbReference type="Proteomes" id="UP000182589"/>
    </source>
</evidence>
<keyword evidence="1" id="KW-0805">Transcription regulation</keyword>
<proteinExistence type="predicted"/>
<dbReference type="SMART" id="SM00100">
    <property type="entry name" value="cNMP"/>
    <property type="match status" value="1"/>
</dbReference>
<dbReference type="PROSITE" id="PS50042">
    <property type="entry name" value="CNMP_BINDING_3"/>
    <property type="match status" value="1"/>
</dbReference>
<dbReference type="PANTHER" id="PTHR24567">
    <property type="entry name" value="CRP FAMILY TRANSCRIPTIONAL REGULATORY PROTEIN"/>
    <property type="match status" value="1"/>
</dbReference>
<keyword evidence="3" id="KW-0010">Activator</keyword>
<evidence type="ECO:0000313" key="7">
    <source>
        <dbReference type="EMBL" id="SDW15854.1"/>
    </source>
</evidence>
<organism evidence="7 8">
    <name type="scientific">Alicyclobacillus hesperidum</name>
    <dbReference type="NCBI Taxonomy" id="89784"/>
    <lineage>
        <taxon>Bacteria</taxon>
        <taxon>Bacillati</taxon>
        <taxon>Bacillota</taxon>
        <taxon>Bacilli</taxon>
        <taxon>Bacillales</taxon>
        <taxon>Alicyclobacillaceae</taxon>
        <taxon>Alicyclobacillus</taxon>
    </lineage>
</organism>
<evidence type="ECO:0000256" key="3">
    <source>
        <dbReference type="ARBA" id="ARBA00023159"/>
    </source>
</evidence>
<dbReference type="Gene3D" id="1.10.10.10">
    <property type="entry name" value="Winged helix-like DNA-binding domain superfamily/Winged helix DNA-binding domain"/>
    <property type="match status" value="1"/>
</dbReference>
<dbReference type="SUPFAM" id="SSF46785">
    <property type="entry name" value="Winged helix' DNA-binding domain"/>
    <property type="match status" value="1"/>
</dbReference>
<dbReference type="InterPro" id="IPR050397">
    <property type="entry name" value="Env_Response_Regulators"/>
</dbReference>
<keyword evidence="2" id="KW-0238">DNA-binding</keyword>
<accession>A0A1H2RAH3</accession>
<gene>
    <name evidence="7" type="ORF">SAMN04489725_102216</name>
</gene>
<dbReference type="CDD" id="cd00038">
    <property type="entry name" value="CAP_ED"/>
    <property type="match status" value="1"/>
</dbReference>
<dbReference type="Gene3D" id="2.60.120.10">
    <property type="entry name" value="Jelly Rolls"/>
    <property type="match status" value="1"/>
</dbReference>
<dbReference type="GO" id="GO:0003677">
    <property type="term" value="F:DNA binding"/>
    <property type="evidence" value="ECO:0007669"/>
    <property type="project" value="UniProtKB-KW"/>
</dbReference>
<reference evidence="8" key="1">
    <citation type="submission" date="2016-10" db="EMBL/GenBank/DDBJ databases">
        <authorList>
            <person name="Varghese N."/>
        </authorList>
    </citation>
    <scope>NUCLEOTIDE SEQUENCE [LARGE SCALE GENOMIC DNA]</scope>
    <source>
        <strain evidence="8">DSM 12489</strain>
    </source>
</reference>
<feature type="domain" description="HTH crp-type" evidence="6">
    <location>
        <begin position="147"/>
        <end position="221"/>
    </location>
</feature>
<evidence type="ECO:0000259" key="6">
    <source>
        <dbReference type="PROSITE" id="PS51063"/>
    </source>
</evidence>
<dbReference type="InterPro" id="IPR036390">
    <property type="entry name" value="WH_DNA-bd_sf"/>
</dbReference>
<protein>
    <submittedName>
        <fullName evidence="7">Transcriptional regulator</fullName>
    </submittedName>
</protein>
<evidence type="ECO:0000259" key="5">
    <source>
        <dbReference type="PROSITE" id="PS50042"/>
    </source>
</evidence>
<dbReference type="InterPro" id="IPR018490">
    <property type="entry name" value="cNMP-bd_dom_sf"/>
</dbReference>
<name>A0A1H2RAH3_9BACL</name>
<feature type="domain" description="Cyclic nucleotide-binding" evidence="5">
    <location>
        <begin position="13"/>
        <end position="133"/>
    </location>
</feature>
<sequence length="221" mass="25757">MSMSAELLRQISLFKDLTAEELAHVYQLTVEHHYQRGDYVFMEGQEREAVYFIRRGLIKTFKVDDEGREHIINILGRGSMFPHVGFFQDTPYPATAEAMESSILLSIRCRPFDQLLTEKPEIARKVMRVMGERILLLQSKLQELASYDSHDRVIALLRHFAEEYGEPHADGIHVKLPITHGEMANMIGMTRESVNRIWNQLRREGVLSGQRDEWIFNIERL</sequence>
<dbReference type="PANTHER" id="PTHR24567:SF26">
    <property type="entry name" value="REGULATORY PROTEIN YEIL"/>
    <property type="match status" value="1"/>
</dbReference>
<evidence type="ECO:0000256" key="1">
    <source>
        <dbReference type="ARBA" id="ARBA00023015"/>
    </source>
</evidence>
<dbReference type="Proteomes" id="UP000182589">
    <property type="component" value="Unassembled WGS sequence"/>
</dbReference>
<dbReference type="SUPFAM" id="SSF51206">
    <property type="entry name" value="cAMP-binding domain-like"/>
    <property type="match status" value="1"/>
</dbReference>